<keyword evidence="6" id="KW-1185">Reference proteome</keyword>
<dbReference type="SUPFAM" id="SSF159141">
    <property type="entry name" value="HIN-2000 domain-like"/>
    <property type="match status" value="2"/>
</dbReference>
<name>A0A8C9J1A6_PANTA</name>
<proteinExistence type="predicted"/>
<sequence length="261" mass="29302">RETQNPKQAPGSELSAQSPTRGSNSQTARSWDHDLSPSRMLSGLSPPENPKPRLKSVPTKASREEGLQTCAKEVMVLKATEPFAYDVIDEERKMFHATVVTESQFFRVKVFHVGLKDKFIPKRVITLADYIGRNGFLEVYNVSSVSDVSADRKMEVSSRLIQNANATPKIKDLHSEEPGTFVSGVYQVHKKMVLDQCITLYEIQDDTGTMNVLVYGRLTKVNCEEGDKLTLICFELSGDTRQLRSVTHSFIKEKQETTTQS</sequence>
<evidence type="ECO:0000256" key="3">
    <source>
        <dbReference type="SAM" id="MobiDB-lite"/>
    </source>
</evidence>
<feature type="domain" description="HIN-200" evidence="4">
    <location>
        <begin position="56"/>
        <end position="254"/>
    </location>
</feature>
<accession>A0A8C9J1A6</accession>
<evidence type="ECO:0000256" key="1">
    <source>
        <dbReference type="ARBA" id="ARBA00004123"/>
    </source>
</evidence>
<protein>
    <recommendedName>
        <fullName evidence="4">HIN-200 domain-containing protein</fullName>
    </recommendedName>
</protein>
<dbReference type="Pfam" id="PF02760">
    <property type="entry name" value="HIN"/>
    <property type="match status" value="1"/>
</dbReference>
<dbReference type="FunFam" id="2.40.50.140:FF:000105">
    <property type="entry name" value="Myeloid cell nuclear differentiation antigen"/>
    <property type="match status" value="1"/>
</dbReference>
<dbReference type="InterPro" id="IPR012340">
    <property type="entry name" value="NA-bd_OB-fold"/>
</dbReference>
<dbReference type="InterPro" id="IPR040205">
    <property type="entry name" value="HIN-200"/>
</dbReference>
<evidence type="ECO:0000313" key="5">
    <source>
        <dbReference type="Ensembl" id="ENSPTIP00000001472.1"/>
    </source>
</evidence>
<evidence type="ECO:0000256" key="2">
    <source>
        <dbReference type="ARBA" id="ARBA00023242"/>
    </source>
</evidence>
<dbReference type="InterPro" id="IPR004021">
    <property type="entry name" value="HIN200/IF120x"/>
</dbReference>
<dbReference type="PANTHER" id="PTHR12200:SF24">
    <property type="entry name" value="INTERFERON ACTIVATED GENE 207-RELATED"/>
    <property type="match status" value="1"/>
</dbReference>
<dbReference type="GO" id="GO:0035458">
    <property type="term" value="P:cellular response to interferon-beta"/>
    <property type="evidence" value="ECO:0007669"/>
    <property type="project" value="InterPro"/>
</dbReference>
<comment type="subcellular location">
    <subcellularLocation>
        <location evidence="1">Nucleus</location>
    </subcellularLocation>
</comment>
<evidence type="ECO:0000259" key="4">
    <source>
        <dbReference type="PROSITE" id="PS50834"/>
    </source>
</evidence>
<evidence type="ECO:0000313" key="6">
    <source>
        <dbReference type="Proteomes" id="UP000675900"/>
    </source>
</evidence>
<reference evidence="5" key="1">
    <citation type="submission" date="2025-08" db="UniProtKB">
        <authorList>
            <consortium name="Ensembl"/>
        </authorList>
    </citation>
    <scope>IDENTIFICATION</scope>
</reference>
<dbReference type="Ensembl" id="ENSPTIT00000004185.1">
    <property type="protein sequence ID" value="ENSPTIP00000001472.1"/>
    <property type="gene ID" value="ENSPTIG00000003789.1"/>
</dbReference>
<dbReference type="GO" id="GO:0003690">
    <property type="term" value="F:double-stranded DNA binding"/>
    <property type="evidence" value="ECO:0007669"/>
    <property type="project" value="TreeGrafter"/>
</dbReference>
<dbReference type="Gene3D" id="2.40.50.140">
    <property type="entry name" value="Nucleic acid-binding proteins"/>
    <property type="match status" value="2"/>
</dbReference>
<dbReference type="GO" id="GO:0002218">
    <property type="term" value="P:activation of innate immune response"/>
    <property type="evidence" value="ECO:0007669"/>
    <property type="project" value="InterPro"/>
</dbReference>
<feature type="compositionally biased region" description="Polar residues" evidence="3">
    <location>
        <begin position="14"/>
        <end position="29"/>
    </location>
</feature>
<reference evidence="5" key="2">
    <citation type="submission" date="2025-09" db="UniProtKB">
        <authorList>
            <consortium name="Ensembl"/>
        </authorList>
    </citation>
    <scope>IDENTIFICATION</scope>
</reference>
<dbReference type="PANTHER" id="PTHR12200">
    <property type="entry name" value="INTERFERON-INDUCIBLE PROTEIN AIM2 FAMILY MEMBER"/>
    <property type="match status" value="1"/>
</dbReference>
<dbReference type="PROSITE" id="PS50834">
    <property type="entry name" value="HIN_200"/>
    <property type="match status" value="1"/>
</dbReference>
<dbReference type="FunFam" id="2.40.50.140:FF:000101">
    <property type="entry name" value="Myeloid cell nuclear differentiation antigen"/>
    <property type="match status" value="1"/>
</dbReference>
<dbReference type="Proteomes" id="UP000675900">
    <property type="component" value="Unassembled WGS sequence"/>
</dbReference>
<dbReference type="AlphaFoldDB" id="A0A8C9J1A6"/>
<dbReference type="GO" id="GO:0005829">
    <property type="term" value="C:cytosol"/>
    <property type="evidence" value="ECO:0007669"/>
    <property type="project" value="TreeGrafter"/>
</dbReference>
<keyword evidence="2" id="KW-0539">Nucleus</keyword>
<organism evidence="5 6">
    <name type="scientific">Panthera tigris altaica</name>
    <name type="common">Siberian tiger</name>
    <dbReference type="NCBI Taxonomy" id="74533"/>
    <lineage>
        <taxon>Eukaryota</taxon>
        <taxon>Metazoa</taxon>
        <taxon>Chordata</taxon>
        <taxon>Craniata</taxon>
        <taxon>Vertebrata</taxon>
        <taxon>Euteleostomi</taxon>
        <taxon>Mammalia</taxon>
        <taxon>Eutheria</taxon>
        <taxon>Laurasiatheria</taxon>
        <taxon>Carnivora</taxon>
        <taxon>Feliformia</taxon>
        <taxon>Felidae</taxon>
        <taxon>Pantherinae</taxon>
        <taxon>Panthera</taxon>
    </lineage>
</organism>
<feature type="region of interest" description="Disordered" evidence="3">
    <location>
        <begin position="1"/>
        <end position="65"/>
    </location>
</feature>
<dbReference type="GO" id="GO:0005654">
    <property type="term" value="C:nucleoplasm"/>
    <property type="evidence" value="ECO:0007669"/>
    <property type="project" value="TreeGrafter"/>
</dbReference>
<dbReference type="GeneTree" id="ENSGT00390000013296"/>